<dbReference type="Proteomes" id="UP000265848">
    <property type="component" value="Unassembled WGS sequence"/>
</dbReference>
<accession>A0A399IYK8</accession>
<organism evidence="1 2">
    <name type="scientific">Pseudooceanicola sediminis</name>
    <dbReference type="NCBI Taxonomy" id="2211117"/>
    <lineage>
        <taxon>Bacteria</taxon>
        <taxon>Pseudomonadati</taxon>
        <taxon>Pseudomonadota</taxon>
        <taxon>Alphaproteobacteria</taxon>
        <taxon>Rhodobacterales</taxon>
        <taxon>Paracoccaceae</taxon>
        <taxon>Pseudooceanicola</taxon>
    </lineage>
</organism>
<dbReference type="Pfam" id="PF09965">
    <property type="entry name" value="DUF2199"/>
    <property type="match status" value="1"/>
</dbReference>
<sequence length="194" mass="21022">MPKVRSMNLLSLDARWRRFNDPDFTSQIDGRQFSGVFDLGYDAPDAWPFGPRLDGGAPVLDAGEDRLSAELCRLGENRYLHAVLPIPVRGSDEVFFFAPWVQVAPSDFYAYLDSLDQDAPPFAGCEGLIANLLPGFEDEDIACRLVPGGPGERPVAQAQTDPLAAAQAEGISFDALLDLYAAAGDDIRPHLANG</sequence>
<dbReference type="InterPro" id="IPR018697">
    <property type="entry name" value="DUF2199"/>
</dbReference>
<keyword evidence="2" id="KW-1185">Reference proteome</keyword>
<evidence type="ECO:0000313" key="1">
    <source>
        <dbReference type="EMBL" id="RII38253.1"/>
    </source>
</evidence>
<name>A0A399IYK8_9RHOB</name>
<dbReference type="AlphaFoldDB" id="A0A399IYK8"/>
<gene>
    <name evidence="1" type="ORF">DL237_13705</name>
</gene>
<evidence type="ECO:0000313" key="2">
    <source>
        <dbReference type="Proteomes" id="UP000265848"/>
    </source>
</evidence>
<comment type="caution">
    <text evidence="1">The sequence shown here is derived from an EMBL/GenBank/DDBJ whole genome shotgun (WGS) entry which is preliminary data.</text>
</comment>
<dbReference type="EMBL" id="QWJJ01000011">
    <property type="protein sequence ID" value="RII38253.1"/>
    <property type="molecule type" value="Genomic_DNA"/>
</dbReference>
<reference evidence="1 2" key="1">
    <citation type="submission" date="2018-08" db="EMBL/GenBank/DDBJ databases">
        <title>Pseudooceanicola sediminis CY03 in the family Rhodobacteracea.</title>
        <authorList>
            <person name="Zhang Y.-J."/>
        </authorList>
    </citation>
    <scope>NUCLEOTIDE SEQUENCE [LARGE SCALE GENOMIC DNA]</scope>
    <source>
        <strain evidence="1 2">CY03</strain>
    </source>
</reference>
<protein>
    <submittedName>
        <fullName evidence="1">DUF2199 domain-containing protein</fullName>
    </submittedName>
</protein>
<proteinExistence type="predicted"/>